<evidence type="ECO:0000256" key="7">
    <source>
        <dbReference type="ARBA" id="ARBA00022840"/>
    </source>
</evidence>
<dbReference type="PROSITE" id="PS50893">
    <property type="entry name" value="ABC_TRANSPORTER_2"/>
    <property type="match status" value="2"/>
</dbReference>
<name>A0A6I1GIS8_9BIFI</name>
<keyword evidence="8" id="KW-1278">Translocase</keyword>
<feature type="region of interest" description="Disordered" evidence="11">
    <location>
        <begin position="282"/>
        <end position="387"/>
    </location>
</feature>
<dbReference type="GO" id="GO:0042626">
    <property type="term" value="F:ATPase-coupled transmembrane transporter activity"/>
    <property type="evidence" value="ECO:0007669"/>
    <property type="project" value="TreeGrafter"/>
</dbReference>
<evidence type="ECO:0000256" key="2">
    <source>
        <dbReference type="ARBA" id="ARBA00005417"/>
    </source>
</evidence>
<dbReference type="GO" id="GO:0005524">
    <property type="term" value="F:ATP binding"/>
    <property type="evidence" value="ECO:0007669"/>
    <property type="project" value="UniProtKB-KW"/>
</dbReference>
<keyword evidence="7 13" id="KW-0067">ATP-binding</keyword>
<comment type="caution">
    <text evidence="13">The sequence shown here is derived from an EMBL/GenBank/DDBJ whole genome shotgun (WGS) entry which is preliminary data.</text>
</comment>
<dbReference type="SMART" id="SM00382">
    <property type="entry name" value="AAA"/>
    <property type="match status" value="2"/>
</dbReference>
<dbReference type="InterPro" id="IPR015856">
    <property type="entry name" value="ABC_transpr_CbiO/EcfA_su"/>
</dbReference>
<comment type="similarity">
    <text evidence="2">Belongs to the ABC transporter superfamily.</text>
</comment>
<dbReference type="PROSITE" id="PS00211">
    <property type="entry name" value="ABC_TRANSPORTER_1"/>
    <property type="match status" value="2"/>
</dbReference>
<feature type="compositionally biased region" description="Polar residues" evidence="11">
    <location>
        <begin position="458"/>
        <end position="468"/>
    </location>
</feature>
<dbReference type="CDD" id="cd03225">
    <property type="entry name" value="ABC_cobalt_CbiO_domain1"/>
    <property type="match status" value="1"/>
</dbReference>
<evidence type="ECO:0000256" key="6">
    <source>
        <dbReference type="ARBA" id="ARBA00022741"/>
    </source>
</evidence>
<feature type="domain" description="ABC transporter" evidence="12">
    <location>
        <begin position="5"/>
        <end position="254"/>
    </location>
</feature>
<dbReference type="Gene3D" id="3.40.50.300">
    <property type="entry name" value="P-loop containing nucleotide triphosphate hydrolases"/>
    <property type="match status" value="2"/>
</dbReference>
<dbReference type="InterPro" id="IPR050095">
    <property type="entry name" value="ECF_ABC_transporter_ATP-bd"/>
</dbReference>
<evidence type="ECO:0000259" key="12">
    <source>
        <dbReference type="PROSITE" id="PS50893"/>
    </source>
</evidence>
<dbReference type="Proteomes" id="UP000441772">
    <property type="component" value="Unassembled WGS sequence"/>
</dbReference>
<keyword evidence="4" id="KW-1003">Cell membrane</keyword>
<organism evidence="13 14">
    <name type="scientific">Bifidobacterium leontopitheci</name>
    <dbReference type="NCBI Taxonomy" id="2650774"/>
    <lineage>
        <taxon>Bacteria</taxon>
        <taxon>Bacillati</taxon>
        <taxon>Actinomycetota</taxon>
        <taxon>Actinomycetes</taxon>
        <taxon>Bifidobacteriales</taxon>
        <taxon>Bifidobacteriaceae</taxon>
        <taxon>Bifidobacterium</taxon>
    </lineage>
</organism>
<dbReference type="InterPro" id="IPR003593">
    <property type="entry name" value="AAA+_ATPase"/>
</dbReference>
<evidence type="ECO:0000256" key="3">
    <source>
        <dbReference type="ARBA" id="ARBA00022448"/>
    </source>
</evidence>
<evidence type="ECO:0000256" key="1">
    <source>
        <dbReference type="ARBA" id="ARBA00004202"/>
    </source>
</evidence>
<evidence type="ECO:0000256" key="9">
    <source>
        <dbReference type="ARBA" id="ARBA00023136"/>
    </source>
</evidence>
<evidence type="ECO:0000256" key="10">
    <source>
        <dbReference type="ARBA" id="ARBA00025157"/>
    </source>
</evidence>
<dbReference type="RefSeq" id="WP_226835952.1">
    <property type="nucleotide sequence ID" value="NZ_JBHSKZ010000009.1"/>
</dbReference>
<sequence length="695" mass="74062">MSDIIELRDCSFEYQATENSAGTAHDTTATALNHVTLTVRAGEVVMLCGQSGCGKTTVTRLLNGLIPEFYEGPLTGLREVGGLRGDQVTVDALVPLAGSVFQNPKTQYFNADTTSEMAFACENLGWQPQRIRTRLAEVARRFELGPLLDRPVFTLSGGQQQRLAVAAATMPVPRIMVMDEPTSNLDAEAMRGLHDMVARLKADGVTVMIAEHRLAWCADLVDRYVVFEAGRVAAEYTAAQFHALSGGQLAEMGLRALDMEPYRRRVAELSVGEVPREALCETNAGQDRRADAPCGQLRRQPHGQNGLFRSLFRSRRASAEVSADIRDDRGAENGGIPIMPRPAESPLPEPMPAYSGIGSTASQKPTHDAEDGPRSGGSRAFGGATGRPAAEIDAEEALSSGSAGSGLPIGDIVIATDGLIIGHGRRRHRPGSRRNRNGSNNGVTAQTANYDCDAGSENGPNARQNATDPTAGVGSENGHNAGHGGRRDAVRSHSGATFTRAIPDLQLAAGRITGLMGRNGAGKTTLLRTLCGLERPLDGRVLLHGRPARAGELTRAGFLVMQDVNYQLFADSVREEVLLGASADAGIAGDADATRRRCDKILAGLDLLKLADRHPMSLSGGQKQRLAIASALMCGKELIMLDEPTSGLDRRHMMQVGALLRQVADAGRAVLVVTHDDELAALWCDAIVRLDDDAD</sequence>
<gene>
    <name evidence="13" type="ORF">F7D09_0875</name>
</gene>
<dbReference type="PANTHER" id="PTHR43553:SF23">
    <property type="entry name" value="ABC TRANSPORTER ATP-BINDING COMPONENT"/>
    <property type="match status" value="1"/>
</dbReference>
<dbReference type="InterPro" id="IPR003439">
    <property type="entry name" value="ABC_transporter-like_ATP-bd"/>
</dbReference>
<protein>
    <submittedName>
        <fullName evidence="13">ABC transporter ATP-binding protein</fullName>
    </submittedName>
</protein>
<evidence type="ECO:0000256" key="5">
    <source>
        <dbReference type="ARBA" id="ARBA00022737"/>
    </source>
</evidence>
<keyword evidence="5" id="KW-0677">Repeat</keyword>
<feature type="compositionally biased region" description="Pro residues" evidence="11">
    <location>
        <begin position="339"/>
        <end position="351"/>
    </location>
</feature>
<dbReference type="Pfam" id="PF00005">
    <property type="entry name" value="ABC_tran"/>
    <property type="match status" value="2"/>
</dbReference>
<keyword evidence="3" id="KW-0813">Transport</keyword>
<feature type="region of interest" description="Disordered" evidence="11">
    <location>
        <begin position="423"/>
        <end position="494"/>
    </location>
</feature>
<comment type="function">
    <text evidence="10">Probably part of an ABC transporter complex. Responsible for energy coupling to the transport system.</text>
</comment>
<evidence type="ECO:0000313" key="13">
    <source>
        <dbReference type="EMBL" id="KAB7790622.1"/>
    </source>
</evidence>
<dbReference type="EMBL" id="WBVT01000009">
    <property type="protein sequence ID" value="KAB7790622.1"/>
    <property type="molecule type" value="Genomic_DNA"/>
</dbReference>
<feature type="domain" description="ABC transporter" evidence="12">
    <location>
        <begin position="485"/>
        <end position="694"/>
    </location>
</feature>
<evidence type="ECO:0000313" key="14">
    <source>
        <dbReference type="Proteomes" id="UP000441772"/>
    </source>
</evidence>
<accession>A0A6I1GIS8</accession>
<proteinExistence type="inferred from homology"/>
<dbReference type="CDD" id="cd03226">
    <property type="entry name" value="ABC_cobalt_CbiO_domain2"/>
    <property type="match status" value="1"/>
</dbReference>
<dbReference type="GO" id="GO:0016887">
    <property type="term" value="F:ATP hydrolysis activity"/>
    <property type="evidence" value="ECO:0007669"/>
    <property type="project" value="InterPro"/>
</dbReference>
<evidence type="ECO:0000256" key="4">
    <source>
        <dbReference type="ARBA" id="ARBA00022475"/>
    </source>
</evidence>
<feature type="compositionally biased region" description="Basic residues" evidence="11">
    <location>
        <begin position="423"/>
        <end position="436"/>
    </location>
</feature>
<reference evidence="13 14" key="1">
    <citation type="submission" date="2019-09" db="EMBL/GenBank/DDBJ databases">
        <title>Characterization of the phylogenetic diversity of two novel species belonging to the genus Bifidobacterium: Bifidobacterium cebidarum sp. nov. and Bifidobacterium leontopitheci sp. nov.</title>
        <authorList>
            <person name="Lugli G.A."/>
            <person name="Duranti S."/>
            <person name="Milani C."/>
            <person name="Turroni F."/>
            <person name="Ventura M."/>
        </authorList>
    </citation>
    <scope>NUCLEOTIDE SEQUENCE [LARGE SCALE GENOMIC DNA]</scope>
    <source>
        <strain evidence="13 14">LMG 31471</strain>
    </source>
</reference>
<comment type="subcellular location">
    <subcellularLocation>
        <location evidence="1">Cell membrane</location>
        <topology evidence="1">Peripheral membrane protein</topology>
    </subcellularLocation>
</comment>
<keyword evidence="9" id="KW-0472">Membrane</keyword>
<evidence type="ECO:0000256" key="8">
    <source>
        <dbReference type="ARBA" id="ARBA00022967"/>
    </source>
</evidence>
<dbReference type="PANTHER" id="PTHR43553">
    <property type="entry name" value="HEAVY METAL TRANSPORTER"/>
    <property type="match status" value="1"/>
</dbReference>
<keyword evidence="6" id="KW-0547">Nucleotide-binding</keyword>
<dbReference type="InterPro" id="IPR027417">
    <property type="entry name" value="P-loop_NTPase"/>
</dbReference>
<evidence type="ECO:0000256" key="11">
    <source>
        <dbReference type="SAM" id="MobiDB-lite"/>
    </source>
</evidence>
<dbReference type="AlphaFoldDB" id="A0A6I1GIS8"/>
<dbReference type="SUPFAM" id="SSF52540">
    <property type="entry name" value="P-loop containing nucleoside triphosphate hydrolases"/>
    <property type="match status" value="2"/>
</dbReference>
<keyword evidence="14" id="KW-1185">Reference proteome</keyword>
<dbReference type="GO" id="GO:0043190">
    <property type="term" value="C:ATP-binding cassette (ABC) transporter complex"/>
    <property type="evidence" value="ECO:0007669"/>
    <property type="project" value="TreeGrafter"/>
</dbReference>
<dbReference type="InterPro" id="IPR017871">
    <property type="entry name" value="ABC_transporter-like_CS"/>
</dbReference>